<evidence type="ECO:0000256" key="1">
    <source>
        <dbReference type="ARBA" id="ARBA00004141"/>
    </source>
</evidence>
<dbReference type="PANTHER" id="PTHR30520">
    <property type="entry name" value="FORMATE TRANSPORTER-RELATED"/>
    <property type="match status" value="1"/>
</dbReference>
<gene>
    <name evidence="6" type="ORF">A2T55_11040</name>
</gene>
<evidence type="ECO:0000256" key="5">
    <source>
        <dbReference type="SAM" id="Phobius"/>
    </source>
</evidence>
<dbReference type="KEGG" id="bly:A2T55_11040"/>
<dbReference type="GO" id="GO:0015499">
    <property type="term" value="F:formate transmembrane transporter activity"/>
    <property type="evidence" value="ECO:0007669"/>
    <property type="project" value="TreeGrafter"/>
</dbReference>
<feature type="transmembrane region" description="Helical" evidence="5">
    <location>
        <begin position="160"/>
        <end position="180"/>
    </location>
</feature>
<dbReference type="Pfam" id="PF01226">
    <property type="entry name" value="Form_Nir_trans"/>
    <property type="match status" value="1"/>
</dbReference>
<dbReference type="EMBL" id="CP014869">
    <property type="protein sequence ID" value="AMT94244.1"/>
    <property type="molecule type" value="Genomic_DNA"/>
</dbReference>
<dbReference type="PANTHER" id="PTHR30520:SF2">
    <property type="entry name" value="INNER MEMBRANE PROTEIN YFDC"/>
    <property type="match status" value="1"/>
</dbReference>
<feature type="transmembrane region" description="Helical" evidence="5">
    <location>
        <begin position="231"/>
        <end position="252"/>
    </location>
</feature>
<dbReference type="GO" id="GO:0005886">
    <property type="term" value="C:plasma membrane"/>
    <property type="evidence" value="ECO:0007669"/>
    <property type="project" value="TreeGrafter"/>
</dbReference>
<feature type="transmembrane region" description="Helical" evidence="5">
    <location>
        <begin position="70"/>
        <end position="88"/>
    </location>
</feature>
<dbReference type="InterPro" id="IPR023271">
    <property type="entry name" value="Aquaporin-like"/>
</dbReference>
<evidence type="ECO:0000256" key="4">
    <source>
        <dbReference type="ARBA" id="ARBA00023136"/>
    </source>
</evidence>
<protein>
    <submittedName>
        <fullName evidence="6">Formate transporter</fullName>
    </submittedName>
</protein>
<evidence type="ECO:0000313" key="6">
    <source>
        <dbReference type="EMBL" id="AMT94244.1"/>
    </source>
</evidence>
<reference evidence="7" key="1">
    <citation type="submission" date="2016-03" db="EMBL/GenBank/DDBJ databases">
        <authorList>
            <person name="Ploux O."/>
        </authorList>
    </citation>
    <scope>NUCLEOTIDE SEQUENCE [LARGE SCALE GENOMIC DNA]</scope>
    <source>
        <strain evidence="7">BS258</strain>
    </source>
</reference>
<feature type="transmembrane region" description="Helical" evidence="5">
    <location>
        <begin position="192"/>
        <end position="219"/>
    </location>
</feature>
<evidence type="ECO:0000256" key="2">
    <source>
        <dbReference type="ARBA" id="ARBA00022692"/>
    </source>
</evidence>
<dbReference type="AlphaFoldDB" id="A0A142NN93"/>
<dbReference type="RefSeq" id="WP_062861860.1">
    <property type="nucleotide sequence ID" value="NZ_CP014869.1"/>
</dbReference>
<sequence>MTQKEQRERLGRNDLDLEDALIDEAANTVTEGAKRLNRKWPELIVTGLFGGIDVGLGILAMVLVKQATGSEILAGMAFGIGLLALKLAHSELFTEEFLLPINAVIAGQANWIQVFRLWSVTLVTNLLGGAVFAWLIVIALPDYHKTIADMALGYINQSSLIVMLALSLLAGATITLATRMQQRTSNDTVKAIVCMITGLLVIGASMLHGAINAILILAAMMTGADISILDFLQWFAIVIPFNMLGGLLIITLPRIVRTRRVLWAVRRGRISLEELEEQSA</sequence>
<dbReference type="Gene3D" id="1.20.1080.10">
    <property type="entry name" value="Glycerol uptake facilitator protein"/>
    <property type="match status" value="1"/>
</dbReference>
<keyword evidence="2 5" id="KW-0812">Transmembrane</keyword>
<comment type="subcellular location">
    <subcellularLocation>
        <location evidence="1">Membrane</location>
        <topology evidence="1">Multi-pass membrane protein</topology>
    </subcellularLocation>
</comment>
<proteinExistence type="predicted"/>
<evidence type="ECO:0000313" key="7">
    <source>
        <dbReference type="Proteomes" id="UP000075950"/>
    </source>
</evidence>
<dbReference type="InterPro" id="IPR000292">
    <property type="entry name" value="For/NO2_transpt"/>
</dbReference>
<dbReference type="Proteomes" id="UP000075950">
    <property type="component" value="Chromosome"/>
</dbReference>
<feature type="transmembrane region" description="Helical" evidence="5">
    <location>
        <begin position="117"/>
        <end position="140"/>
    </location>
</feature>
<evidence type="ECO:0000256" key="3">
    <source>
        <dbReference type="ARBA" id="ARBA00022989"/>
    </source>
</evidence>
<feature type="transmembrane region" description="Helical" evidence="5">
    <location>
        <begin position="43"/>
        <end position="64"/>
    </location>
</feature>
<accession>A0A142NN93</accession>
<organism evidence="6 7">
    <name type="scientific">Brevibacterium linens</name>
    <dbReference type="NCBI Taxonomy" id="1703"/>
    <lineage>
        <taxon>Bacteria</taxon>
        <taxon>Bacillati</taxon>
        <taxon>Actinomycetota</taxon>
        <taxon>Actinomycetes</taxon>
        <taxon>Micrococcales</taxon>
        <taxon>Brevibacteriaceae</taxon>
        <taxon>Brevibacterium</taxon>
    </lineage>
</organism>
<keyword evidence="4 5" id="KW-0472">Membrane</keyword>
<name>A0A142NN93_BRELN</name>
<keyword evidence="3 5" id="KW-1133">Transmembrane helix</keyword>